<reference evidence="1 2" key="1">
    <citation type="submission" date="2020-11" db="EMBL/GenBank/DDBJ databases">
        <title>Corynebacterium sp. ZJ-599.</title>
        <authorList>
            <person name="Zhou J."/>
        </authorList>
    </citation>
    <scope>NUCLEOTIDE SEQUENCE [LARGE SCALE GENOMIC DNA]</scope>
    <source>
        <strain evidence="1 2">ZJ-599</strain>
    </source>
</reference>
<dbReference type="Pfam" id="PF21893">
    <property type="entry name" value="DUF6918"/>
    <property type="match status" value="1"/>
</dbReference>
<dbReference type="Proteomes" id="UP000594681">
    <property type="component" value="Chromosome"/>
</dbReference>
<accession>A0A7T0KG81</accession>
<dbReference type="AlphaFoldDB" id="A0A7T0KG81"/>
<proteinExistence type="predicted"/>
<evidence type="ECO:0000313" key="1">
    <source>
        <dbReference type="EMBL" id="QPK79173.1"/>
    </source>
</evidence>
<dbReference type="EMBL" id="CP064954">
    <property type="protein sequence ID" value="QPK79173.1"/>
    <property type="molecule type" value="Genomic_DNA"/>
</dbReference>
<evidence type="ECO:0000313" key="2">
    <source>
        <dbReference type="Proteomes" id="UP000594681"/>
    </source>
</evidence>
<dbReference type="InterPro" id="IPR054211">
    <property type="entry name" value="DUF6918"/>
</dbReference>
<keyword evidence="2" id="KW-1185">Reference proteome</keyword>
<dbReference type="RefSeq" id="WP_165009289.1">
    <property type="nucleotide sequence ID" value="NZ_CP064954.1"/>
</dbReference>
<dbReference type="KEGG" id="cliz:G7Y31_00050"/>
<organism evidence="1 2">
    <name type="scientific">Corynebacterium lizhenjunii</name>
    <dbReference type="NCBI Taxonomy" id="2709394"/>
    <lineage>
        <taxon>Bacteria</taxon>
        <taxon>Bacillati</taxon>
        <taxon>Actinomycetota</taxon>
        <taxon>Actinomycetes</taxon>
        <taxon>Mycobacteriales</taxon>
        <taxon>Corynebacteriaceae</taxon>
        <taxon>Corynebacterium</taxon>
    </lineage>
</organism>
<sequence>MANLSQLLEQPTRDAVVADLAAFAEDTIASQSGLTGMALKGTVAAAKKVDGAVVAKGIGKLLPDILGDLQPYWQDFEASGQTDFGAFLQPRAQDVTDSIMAVADRNAESINVAALSKAYSSLRGKAAKFVTPVVPELGRIIAAHM</sequence>
<name>A0A7T0KG81_9CORY</name>
<protein>
    <submittedName>
        <fullName evidence="1">Uncharacterized protein</fullName>
    </submittedName>
</protein>
<gene>
    <name evidence="1" type="ORF">G7Y31_00050</name>
</gene>